<evidence type="ECO:0000259" key="9">
    <source>
        <dbReference type="PROSITE" id="PS51194"/>
    </source>
</evidence>
<proteinExistence type="inferred from homology"/>
<dbReference type="SUPFAM" id="SSF52540">
    <property type="entry name" value="P-loop containing nucleoside triphosphate hydrolases"/>
    <property type="match status" value="1"/>
</dbReference>
<dbReference type="GO" id="GO:0016787">
    <property type="term" value="F:hydrolase activity"/>
    <property type="evidence" value="ECO:0007669"/>
    <property type="project" value="UniProtKB-KW"/>
</dbReference>
<feature type="compositionally biased region" description="Polar residues" evidence="7">
    <location>
        <begin position="25"/>
        <end position="36"/>
    </location>
</feature>
<dbReference type="CDD" id="cd18791">
    <property type="entry name" value="SF2_C_RHA"/>
    <property type="match status" value="1"/>
</dbReference>
<dbReference type="GO" id="GO:0004386">
    <property type="term" value="F:helicase activity"/>
    <property type="evidence" value="ECO:0007669"/>
    <property type="project" value="UniProtKB-KW"/>
</dbReference>
<dbReference type="FunFam" id="3.40.50.300:FF:000526">
    <property type="entry name" value="DExH-box ATP-dependent RNA helicase DExH3"/>
    <property type="match status" value="1"/>
</dbReference>
<feature type="region of interest" description="Disordered" evidence="7">
    <location>
        <begin position="22"/>
        <end position="142"/>
    </location>
</feature>
<evidence type="ECO:0000256" key="5">
    <source>
        <dbReference type="ARBA" id="ARBA00022884"/>
    </source>
</evidence>
<dbReference type="InterPro" id="IPR001650">
    <property type="entry name" value="Helicase_C-like"/>
</dbReference>
<keyword evidence="3" id="KW-0347">Helicase</keyword>
<keyword evidence="11" id="KW-1185">Reference proteome</keyword>
<dbReference type="InterPro" id="IPR007502">
    <property type="entry name" value="Helicase-assoc_dom"/>
</dbReference>
<dbReference type="Gene3D" id="1.20.120.1080">
    <property type="match status" value="1"/>
</dbReference>
<dbReference type="PROSITE" id="PS51194">
    <property type="entry name" value="HELICASE_CTER"/>
    <property type="match status" value="1"/>
</dbReference>
<feature type="region of interest" description="Disordered" evidence="7">
    <location>
        <begin position="1277"/>
        <end position="1354"/>
    </location>
</feature>
<evidence type="ECO:0000256" key="1">
    <source>
        <dbReference type="ARBA" id="ARBA00022741"/>
    </source>
</evidence>
<dbReference type="GO" id="GO:0005524">
    <property type="term" value="F:ATP binding"/>
    <property type="evidence" value="ECO:0007669"/>
    <property type="project" value="UniProtKB-KW"/>
</dbReference>
<sequence>MRLVSLFRHRRRLLMQLDRAVPTKRASSTFPTTLSSCLKRRGPDMANFNTAAKFARHSPTDSRSAIAKKPPPLPPREHEKKPSRNDPPQSSTKPSRKPDSNASSSSIVEPRSPAAPNKPPTKSRPALGGEESRTTEVSDGPIQDLHHISNVLYPDIISRIKAVHRNDPMSLPNSVALRYTGEPITYKSRRVQINKNLVFRTEAIVPTDPPIIGVGDHAKEASSRRFAALALLCELEGKNMLYTKPKSEQDSITLPDGQTADFERCKTFMEYYCARFHFKKAEVEYIEKRGAWDAVLSVEGRKIGLGLGASKKQAMHRCYLDVVEYLVKCDPELWENFKVKATNVIIEPQRLTLHLSYNLASRVRDLIVDLKSSELYKKRPALAAGTISDASSPSFGSTYHEERTHMGPKSQELQQRLKAYLENPAMEKMRATRLALPVHTRAEDVLSAIEQNDVIVLMAATGSGKTTQVPQIVLDSYINRGKGADCNVLCTQPRRLAALSVAHRVANERGEQLGKSVGYVVRFEARPPEPNGSINFCTIGIFLKKLQAELAEGRRGLDSITHIIVDEVHERDVDTDLLLVVLKRLLADRKARGKPLKIILMSATIDPTLFQNYFPTDQNLPAPVIEVPGRAFPVERHFLDDFLNDIRNSLSRWILREDSVVKYLIRELGVAALQQEEINTQRYDIDRIMGELESEIEIPYHLVAATIAHVLAKSDSGHVLTFLGGWDDISAVQKILLNPSGPLPIDFNDTKYSIHILHSSVPLAEQQVIFEPPREGVRRIILATNIAETSVTIPDVVYVVDSARLKEQRYDPEKHVSSLVSAWVGSSNLNQRAGRAGRHRPGEYYGVLGKNHAIALNPYQTVEMSRVDLSNVVMHIKALNFPGMTVEEVLGATIEPPQPERVSSAMKTLQMVGALDNHQNLTSLGRVLLQIPVDVQVGRLVLFGSFFRCLDQALSLAALLTSRDPFMSPMHLKEEAAAAKNKWCPPGAHSDALTVLNAYNAWEALQPTRNYGLAKRFCMDNFLSMPTLLLAQKLKTHILQSLYSAGVIDISAGGGLSDASKYIIPAELNTNGNCMPLLGALIAVSCQPKFAIRTSARLWRTQSEKNTMVHPSSVNHPKHAELNKQEFSRQELVAFGEKRRNVSANSGSSTFLVNTNRLESLVYALFGANTLQKDDQGLLLDDWINIVGSLDTLDDVYDLRHALDSCMTRVFEGIVMGRRKHRNLAVLPREDTSESGDDAIDETKDYSLSQVEVKELDLLSRDVVNILTQYDAERQAYARTTTPTTPRDNYHAFTRPGNPLAYNSGYSTPQTRPGTPSTLRNNYPGSGSASPYQNSRLNSRASTPIDTERRSRRF</sequence>
<reference evidence="10" key="1">
    <citation type="submission" date="2020-11" db="EMBL/GenBank/DDBJ databases">
        <authorList>
            <consortium name="DOE Joint Genome Institute"/>
            <person name="Ahrendt S."/>
            <person name="Riley R."/>
            <person name="Andreopoulos W."/>
            <person name="Labutti K."/>
            <person name="Pangilinan J."/>
            <person name="Ruiz-Duenas F.J."/>
            <person name="Barrasa J.M."/>
            <person name="Sanchez-Garcia M."/>
            <person name="Camarero S."/>
            <person name="Miyauchi S."/>
            <person name="Serrano A."/>
            <person name="Linde D."/>
            <person name="Babiker R."/>
            <person name="Drula E."/>
            <person name="Ayuso-Fernandez I."/>
            <person name="Pacheco R."/>
            <person name="Padilla G."/>
            <person name="Ferreira P."/>
            <person name="Barriuso J."/>
            <person name="Kellner H."/>
            <person name="Castanera R."/>
            <person name="Alfaro M."/>
            <person name="Ramirez L."/>
            <person name="Pisabarro A.G."/>
            <person name="Kuo A."/>
            <person name="Tritt A."/>
            <person name="Lipzen A."/>
            <person name="He G."/>
            <person name="Yan M."/>
            <person name="Ng V."/>
            <person name="Cullen D."/>
            <person name="Martin F."/>
            <person name="Rosso M.-N."/>
            <person name="Henrissat B."/>
            <person name="Hibbett D."/>
            <person name="Martinez A.T."/>
            <person name="Grigoriev I.V."/>
        </authorList>
    </citation>
    <scope>NUCLEOTIDE SEQUENCE</scope>
    <source>
        <strain evidence="10">AH 40177</strain>
    </source>
</reference>
<dbReference type="Proteomes" id="UP000772434">
    <property type="component" value="Unassembled WGS sequence"/>
</dbReference>
<feature type="domain" description="Helicase C-terminal" evidence="9">
    <location>
        <begin position="684"/>
        <end position="880"/>
    </location>
</feature>
<dbReference type="PANTHER" id="PTHR18934:SF203">
    <property type="entry name" value="ATP-DEPENDENT RNA HELICASE A"/>
    <property type="match status" value="1"/>
</dbReference>
<dbReference type="OrthoDB" id="28053at2759"/>
<gene>
    <name evidence="10" type="ORF">BDP27DRAFT_1314204</name>
</gene>
<dbReference type="SMART" id="SM00487">
    <property type="entry name" value="DEXDc"/>
    <property type="match status" value="1"/>
</dbReference>
<dbReference type="SMART" id="SM00490">
    <property type="entry name" value="HELICc"/>
    <property type="match status" value="1"/>
</dbReference>
<evidence type="ECO:0000313" key="11">
    <source>
        <dbReference type="Proteomes" id="UP000772434"/>
    </source>
</evidence>
<feature type="compositionally biased region" description="Polar residues" evidence="7">
    <location>
        <begin position="1304"/>
        <end position="1345"/>
    </location>
</feature>
<keyword evidence="1" id="KW-0547">Nucleotide-binding</keyword>
<accession>A0A9P5Q1B2</accession>
<dbReference type="InterPro" id="IPR011545">
    <property type="entry name" value="DEAD/DEAH_box_helicase_dom"/>
</dbReference>
<dbReference type="Pfam" id="PF00271">
    <property type="entry name" value="Helicase_C"/>
    <property type="match status" value="1"/>
</dbReference>
<evidence type="ECO:0000256" key="6">
    <source>
        <dbReference type="ARBA" id="ARBA00060772"/>
    </source>
</evidence>
<evidence type="ECO:0008006" key="12">
    <source>
        <dbReference type="Google" id="ProtNLM"/>
    </source>
</evidence>
<evidence type="ECO:0000259" key="8">
    <source>
        <dbReference type="PROSITE" id="PS51192"/>
    </source>
</evidence>
<evidence type="ECO:0000256" key="4">
    <source>
        <dbReference type="ARBA" id="ARBA00022840"/>
    </source>
</evidence>
<dbReference type="Pfam" id="PF00270">
    <property type="entry name" value="DEAD"/>
    <property type="match status" value="1"/>
</dbReference>
<dbReference type="PROSITE" id="PS51192">
    <property type="entry name" value="HELICASE_ATP_BIND_1"/>
    <property type="match status" value="1"/>
</dbReference>
<comment type="caution">
    <text evidence="10">The sequence shown here is derived from an EMBL/GenBank/DDBJ whole genome shotgun (WGS) entry which is preliminary data.</text>
</comment>
<dbReference type="EMBL" id="JADNRY010000007">
    <property type="protein sequence ID" value="KAF9076296.1"/>
    <property type="molecule type" value="Genomic_DNA"/>
</dbReference>
<dbReference type="InterPro" id="IPR014001">
    <property type="entry name" value="Helicase_ATP-bd"/>
</dbReference>
<feature type="domain" description="Helicase ATP-binding" evidence="8">
    <location>
        <begin position="446"/>
        <end position="623"/>
    </location>
</feature>
<name>A0A9P5Q1B2_9AGAR</name>
<evidence type="ECO:0000313" key="10">
    <source>
        <dbReference type="EMBL" id="KAF9076296.1"/>
    </source>
</evidence>
<keyword evidence="5" id="KW-0694">RNA-binding</keyword>
<comment type="similarity">
    <text evidence="6">Belongs to the DExH box helicase family.</text>
</comment>
<dbReference type="GO" id="GO:0003723">
    <property type="term" value="F:RNA binding"/>
    <property type="evidence" value="ECO:0007669"/>
    <property type="project" value="UniProtKB-KW"/>
</dbReference>
<dbReference type="InterPro" id="IPR048333">
    <property type="entry name" value="HA2_WH"/>
</dbReference>
<keyword evidence="4" id="KW-0067">ATP-binding</keyword>
<evidence type="ECO:0000256" key="2">
    <source>
        <dbReference type="ARBA" id="ARBA00022801"/>
    </source>
</evidence>
<dbReference type="Gene3D" id="3.40.50.300">
    <property type="entry name" value="P-loop containing nucleotide triphosphate hydrolases"/>
    <property type="match status" value="2"/>
</dbReference>
<dbReference type="FunFam" id="1.20.120.1080:FF:000002">
    <property type="entry name" value="Putative ATP-dependent RNA helicase DHX36"/>
    <property type="match status" value="1"/>
</dbReference>
<dbReference type="Pfam" id="PF21010">
    <property type="entry name" value="HA2_C"/>
    <property type="match status" value="1"/>
</dbReference>
<evidence type="ECO:0000256" key="3">
    <source>
        <dbReference type="ARBA" id="ARBA00022806"/>
    </source>
</evidence>
<keyword evidence="2" id="KW-0378">Hydrolase</keyword>
<dbReference type="PANTHER" id="PTHR18934">
    <property type="entry name" value="ATP-DEPENDENT RNA HELICASE"/>
    <property type="match status" value="1"/>
</dbReference>
<dbReference type="Pfam" id="PF04408">
    <property type="entry name" value="WHD_HA2"/>
    <property type="match status" value="1"/>
</dbReference>
<dbReference type="InterPro" id="IPR027417">
    <property type="entry name" value="P-loop_NTPase"/>
</dbReference>
<organism evidence="10 11">
    <name type="scientific">Rhodocollybia butyracea</name>
    <dbReference type="NCBI Taxonomy" id="206335"/>
    <lineage>
        <taxon>Eukaryota</taxon>
        <taxon>Fungi</taxon>
        <taxon>Dikarya</taxon>
        <taxon>Basidiomycota</taxon>
        <taxon>Agaricomycotina</taxon>
        <taxon>Agaricomycetes</taxon>
        <taxon>Agaricomycetidae</taxon>
        <taxon>Agaricales</taxon>
        <taxon>Marasmiineae</taxon>
        <taxon>Omphalotaceae</taxon>
        <taxon>Rhodocollybia</taxon>
    </lineage>
</organism>
<feature type="compositionally biased region" description="Basic and acidic residues" evidence="7">
    <location>
        <begin position="75"/>
        <end position="84"/>
    </location>
</feature>
<dbReference type="SMART" id="SM00847">
    <property type="entry name" value="HA2"/>
    <property type="match status" value="1"/>
</dbReference>
<evidence type="ECO:0000256" key="7">
    <source>
        <dbReference type="SAM" id="MobiDB-lite"/>
    </source>
</evidence>
<protein>
    <recommendedName>
        <fullName evidence="12">P-loop containing nucleoside triphosphate hydrolase protein</fullName>
    </recommendedName>
</protein>